<keyword evidence="3" id="KW-0227">DNA damage</keyword>
<evidence type="ECO:0000256" key="5">
    <source>
        <dbReference type="ARBA" id="ARBA00023125"/>
    </source>
</evidence>
<comment type="caution">
    <text evidence="9">The sequence shown here is derived from an EMBL/GenBank/DDBJ whole genome shotgun (WGS) entry which is preliminary data.</text>
</comment>
<dbReference type="InterPro" id="IPR016151">
    <property type="entry name" value="DNA_mismatch_repair_MutS_N"/>
</dbReference>
<keyword evidence="6" id="KW-0234">DNA repair</keyword>
<keyword evidence="2" id="KW-0547">Nucleotide-binding</keyword>
<dbReference type="InterPro" id="IPR036678">
    <property type="entry name" value="MutS_con_dom_sf"/>
</dbReference>
<evidence type="ECO:0000256" key="6">
    <source>
        <dbReference type="ARBA" id="ARBA00023204"/>
    </source>
</evidence>
<dbReference type="Pfam" id="PF05188">
    <property type="entry name" value="MutS_II"/>
    <property type="match status" value="1"/>
</dbReference>
<sequence length="205" mass="23162">MKEGLTPLLHQYQRIKAKYPDAILLFRVGDFYETFYEDAKIASKVLGIVLTQRQEGVPLAGVPYHAVEPYVAKLVRAGYKVAICEQLEEPKPGKLVHRDVVEVITPGTLLEPQLLKERQPNYLMALIEERNMWGVATIDISTGEFRVTEVEAGHIKDEVQKFQPSEIVIPMGLGSPICRSQYVQQVQPYTMSRRPKNKPSTTSPV</sequence>
<dbReference type="GO" id="GO:0006298">
    <property type="term" value="P:mismatch repair"/>
    <property type="evidence" value="ECO:0007669"/>
    <property type="project" value="InterPro"/>
</dbReference>
<dbReference type="InterPro" id="IPR007695">
    <property type="entry name" value="DNA_mismatch_repair_MutS-lik_N"/>
</dbReference>
<gene>
    <name evidence="9" type="ORF">CGW93_03885</name>
</gene>
<dbReference type="Proteomes" id="UP000216312">
    <property type="component" value="Unassembled WGS sequence"/>
</dbReference>
<evidence type="ECO:0000259" key="7">
    <source>
        <dbReference type="Pfam" id="PF01624"/>
    </source>
</evidence>
<keyword evidence="4" id="KW-0067">ATP-binding</keyword>
<evidence type="ECO:0000259" key="8">
    <source>
        <dbReference type="Pfam" id="PF05188"/>
    </source>
</evidence>
<dbReference type="GO" id="GO:0005524">
    <property type="term" value="F:ATP binding"/>
    <property type="evidence" value="ECO:0007669"/>
    <property type="project" value="UniProtKB-KW"/>
</dbReference>
<evidence type="ECO:0000313" key="9">
    <source>
        <dbReference type="EMBL" id="OYV02759.1"/>
    </source>
</evidence>
<dbReference type="EMBL" id="NMUJ01000054">
    <property type="protein sequence ID" value="OYV02759.1"/>
    <property type="molecule type" value="Genomic_DNA"/>
</dbReference>
<protein>
    <recommendedName>
        <fullName evidence="11">DNA mismatch repair protein MutS</fullName>
    </recommendedName>
</protein>
<dbReference type="SUPFAM" id="SSF53150">
    <property type="entry name" value="DNA repair protein MutS, domain II"/>
    <property type="match status" value="1"/>
</dbReference>
<dbReference type="FunFam" id="3.40.1170.10:FF:000001">
    <property type="entry name" value="DNA mismatch repair protein MutS"/>
    <property type="match status" value="1"/>
</dbReference>
<accession>A0A257LTE4</accession>
<evidence type="ECO:0000256" key="3">
    <source>
        <dbReference type="ARBA" id="ARBA00022763"/>
    </source>
</evidence>
<reference evidence="10" key="1">
    <citation type="submission" date="2017-07" db="EMBL/GenBank/DDBJ databases">
        <title>Novel pathways for hydrocarbon cycling and metabolic interdependencies in hydrothermal sediment communities.</title>
        <authorList>
            <person name="Dombrowski N."/>
            <person name="Seitz K."/>
            <person name="Teske A."/>
            <person name="Baker B."/>
        </authorList>
    </citation>
    <scope>NUCLEOTIDE SEQUENCE [LARGE SCALE GENOMIC DNA]</scope>
</reference>
<dbReference type="AlphaFoldDB" id="A0A257LTE4"/>
<dbReference type="Pfam" id="PF01624">
    <property type="entry name" value="MutS_I"/>
    <property type="match status" value="1"/>
</dbReference>
<evidence type="ECO:0000256" key="4">
    <source>
        <dbReference type="ARBA" id="ARBA00022840"/>
    </source>
</evidence>
<name>A0A257LTE4_UNCW3</name>
<feature type="domain" description="DNA mismatch repair protein MutS connector" evidence="8">
    <location>
        <begin position="121"/>
        <end position="177"/>
    </location>
</feature>
<feature type="domain" description="DNA mismatch repair protein MutS-like N-terminal" evidence="7">
    <location>
        <begin position="6"/>
        <end position="111"/>
    </location>
</feature>
<evidence type="ECO:0008006" key="11">
    <source>
        <dbReference type="Google" id="ProtNLM"/>
    </source>
</evidence>
<dbReference type="GO" id="GO:0030983">
    <property type="term" value="F:mismatched DNA binding"/>
    <property type="evidence" value="ECO:0007669"/>
    <property type="project" value="InterPro"/>
</dbReference>
<dbReference type="InterPro" id="IPR007860">
    <property type="entry name" value="DNA_mmatch_repair_MutS_con_dom"/>
</dbReference>
<evidence type="ECO:0000256" key="2">
    <source>
        <dbReference type="ARBA" id="ARBA00022741"/>
    </source>
</evidence>
<organism evidence="9 10">
    <name type="scientific">candidate division WOR-3 bacterium 4484_18</name>
    <dbReference type="NCBI Taxonomy" id="2020626"/>
    <lineage>
        <taxon>Bacteria</taxon>
        <taxon>Bacteria division WOR-3</taxon>
    </lineage>
</organism>
<comment type="similarity">
    <text evidence="1">Belongs to the DNA mismatch repair MutS family.</text>
</comment>
<dbReference type="Gene3D" id="3.40.1170.10">
    <property type="entry name" value="DNA repair protein MutS, domain I"/>
    <property type="match status" value="1"/>
</dbReference>
<evidence type="ECO:0000313" key="10">
    <source>
        <dbReference type="Proteomes" id="UP000216312"/>
    </source>
</evidence>
<evidence type="ECO:0000256" key="1">
    <source>
        <dbReference type="ARBA" id="ARBA00006271"/>
    </source>
</evidence>
<dbReference type="Gene3D" id="3.30.420.110">
    <property type="entry name" value="MutS, connector domain"/>
    <property type="match status" value="1"/>
</dbReference>
<dbReference type="SUPFAM" id="SSF55271">
    <property type="entry name" value="DNA repair protein MutS, domain I"/>
    <property type="match status" value="1"/>
</dbReference>
<proteinExistence type="inferred from homology"/>
<keyword evidence="5" id="KW-0238">DNA-binding</keyword>